<dbReference type="PANTHER" id="PTHR22926">
    <property type="entry name" value="PHOSPHO-N-ACETYLMURAMOYL-PENTAPEPTIDE-TRANSFERASE"/>
    <property type="match status" value="1"/>
</dbReference>
<evidence type="ECO:0000256" key="2">
    <source>
        <dbReference type="ARBA" id="ARBA00022475"/>
    </source>
</evidence>
<dbReference type="OrthoDB" id="9783652at2"/>
<keyword evidence="6 8" id="KW-0472">Membrane</keyword>
<keyword evidence="7" id="KW-0460">Magnesium</keyword>
<keyword evidence="10" id="KW-1185">Reference proteome</keyword>
<dbReference type="InterPro" id="IPR000715">
    <property type="entry name" value="Glycosyl_transferase_4"/>
</dbReference>
<evidence type="ECO:0000256" key="3">
    <source>
        <dbReference type="ARBA" id="ARBA00022679"/>
    </source>
</evidence>
<feature type="transmembrane region" description="Helical" evidence="8">
    <location>
        <begin position="310"/>
        <end position="328"/>
    </location>
</feature>
<dbReference type="Proteomes" id="UP000235005">
    <property type="component" value="Unassembled WGS sequence"/>
</dbReference>
<dbReference type="CDD" id="cd06853">
    <property type="entry name" value="GT_WecA_like"/>
    <property type="match status" value="1"/>
</dbReference>
<organism evidence="9 10">
    <name type="scientific">Pseudohalioglobus lutimaris</name>
    <dbReference type="NCBI Taxonomy" id="1737061"/>
    <lineage>
        <taxon>Bacteria</taxon>
        <taxon>Pseudomonadati</taxon>
        <taxon>Pseudomonadota</taxon>
        <taxon>Gammaproteobacteria</taxon>
        <taxon>Cellvibrionales</taxon>
        <taxon>Halieaceae</taxon>
        <taxon>Pseudohalioglobus</taxon>
    </lineage>
</organism>
<keyword evidence="7" id="KW-0479">Metal-binding</keyword>
<feature type="transmembrane region" description="Helical" evidence="8">
    <location>
        <begin position="177"/>
        <end position="195"/>
    </location>
</feature>
<evidence type="ECO:0000313" key="10">
    <source>
        <dbReference type="Proteomes" id="UP000235005"/>
    </source>
</evidence>
<dbReference type="Pfam" id="PF00953">
    <property type="entry name" value="Glycos_transf_4"/>
    <property type="match status" value="1"/>
</dbReference>
<dbReference type="GO" id="GO:0005886">
    <property type="term" value="C:plasma membrane"/>
    <property type="evidence" value="ECO:0007669"/>
    <property type="project" value="UniProtKB-SubCell"/>
</dbReference>
<dbReference type="PANTHER" id="PTHR22926:SF3">
    <property type="entry name" value="UNDECAPRENYL-PHOSPHATE ALPHA-N-ACETYLGLUCOSAMINYL 1-PHOSPHATE TRANSFERASE"/>
    <property type="match status" value="1"/>
</dbReference>
<evidence type="ECO:0008006" key="11">
    <source>
        <dbReference type="Google" id="ProtNLM"/>
    </source>
</evidence>
<protein>
    <recommendedName>
        <fullName evidence="11">Undecaprenyl-phosphate alpha-N-acetylglucosaminyl 1-phosphate transferase</fullName>
    </recommendedName>
</protein>
<feature type="binding site" evidence="7">
    <location>
        <position position="209"/>
    </location>
    <ligand>
        <name>Mg(2+)</name>
        <dbReference type="ChEBI" id="CHEBI:18420"/>
    </ligand>
</feature>
<evidence type="ECO:0000256" key="5">
    <source>
        <dbReference type="ARBA" id="ARBA00022989"/>
    </source>
</evidence>
<accession>A0A2N5X263</accession>
<evidence type="ECO:0000313" key="9">
    <source>
        <dbReference type="EMBL" id="PLW68581.1"/>
    </source>
</evidence>
<comment type="caution">
    <text evidence="9">The sequence shown here is derived from an EMBL/GenBank/DDBJ whole genome shotgun (WGS) entry which is preliminary data.</text>
</comment>
<sequence length="348" mass="37281">MLFTAVVIVAFAMARLSVGLGVRAGLVDLPDARKLHSAPTPLTGGIFIFLTILICTFATGTAPYSNGMLAIAVGVFLVGVFDDIQHINPWLRLGIQYCAGLALATYGGITLYNVGDLLAMGDIPLLFLAVPLTGLAVAGLSNAYNMIDGIDGLAATTVALPLLVLYLLAVYSGHPHANFLLLMLIPLAVFLVFNLGPNNALLPKMFLGDGGSVTLGFLVTSSLVYFSQGENAVILPVTALWLVTVPLMDMLSTMLRRLQERRPLMEADRGHLHHTLQDMGLNRRQTLHVMALYAGACALTGLLLQNVPEYLSLATYSLLFLAHSVFVLKREQVAEHMQGLLGRLTDGA</sequence>
<dbReference type="EMBL" id="PKUS01000012">
    <property type="protein sequence ID" value="PLW68581.1"/>
    <property type="molecule type" value="Genomic_DNA"/>
</dbReference>
<name>A0A2N5X263_9GAMM</name>
<feature type="transmembrane region" description="Helical" evidence="8">
    <location>
        <begin position="45"/>
        <end position="78"/>
    </location>
</feature>
<dbReference type="GO" id="GO:0071555">
    <property type="term" value="P:cell wall organization"/>
    <property type="evidence" value="ECO:0007669"/>
    <property type="project" value="TreeGrafter"/>
</dbReference>
<keyword evidence="2" id="KW-1003">Cell membrane</keyword>
<dbReference type="GO" id="GO:0009103">
    <property type="term" value="P:lipopolysaccharide biosynthetic process"/>
    <property type="evidence" value="ECO:0007669"/>
    <property type="project" value="TreeGrafter"/>
</dbReference>
<evidence type="ECO:0000256" key="1">
    <source>
        <dbReference type="ARBA" id="ARBA00004651"/>
    </source>
</evidence>
<feature type="transmembrane region" description="Helical" evidence="8">
    <location>
        <begin position="286"/>
        <end position="304"/>
    </location>
</feature>
<feature type="transmembrane region" description="Helical" evidence="8">
    <location>
        <begin position="233"/>
        <end position="255"/>
    </location>
</feature>
<feature type="transmembrane region" description="Helical" evidence="8">
    <location>
        <begin position="152"/>
        <end position="171"/>
    </location>
</feature>
<reference evidence="9 10" key="1">
    <citation type="submission" date="2018-01" db="EMBL/GenBank/DDBJ databases">
        <title>The draft genome sequence of Halioglobus lutimaris HF004.</title>
        <authorList>
            <person name="Du Z.-J."/>
            <person name="Shi M.-J."/>
        </authorList>
    </citation>
    <scope>NUCLEOTIDE SEQUENCE [LARGE SCALE GENOMIC DNA]</scope>
    <source>
        <strain evidence="9 10">HF004</strain>
    </source>
</reference>
<evidence type="ECO:0000256" key="7">
    <source>
        <dbReference type="PIRSR" id="PIRSR600715-1"/>
    </source>
</evidence>
<comment type="cofactor">
    <cofactor evidence="7">
        <name>Mg(2+)</name>
        <dbReference type="ChEBI" id="CHEBI:18420"/>
    </cofactor>
</comment>
<gene>
    <name evidence="9" type="ORF">C0039_11195</name>
</gene>
<dbReference type="GO" id="GO:0016780">
    <property type="term" value="F:phosphotransferase activity, for other substituted phosphate groups"/>
    <property type="evidence" value="ECO:0007669"/>
    <property type="project" value="InterPro"/>
</dbReference>
<evidence type="ECO:0000256" key="6">
    <source>
        <dbReference type="ARBA" id="ARBA00023136"/>
    </source>
</evidence>
<dbReference type="GO" id="GO:0046872">
    <property type="term" value="F:metal ion binding"/>
    <property type="evidence" value="ECO:0007669"/>
    <property type="project" value="UniProtKB-KW"/>
</dbReference>
<feature type="transmembrane region" description="Helical" evidence="8">
    <location>
        <begin position="118"/>
        <end position="140"/>
    </location>
</feature>
<keyword evidence="5 8" id="KW-1133">Transmembrane helix</keyword>
<keyword evidence="4 8" id="KW-0812">Transmembrane</keyword>
<dbReference type="PROSITE" id="PS01348">
    <property type="entry name" value="MRAY_2"/>
    <property type="match status" value="1"/>
</dbReference>
<evidence type="ECO:0000256" key="4">
    <source>
        <dbReference type="ARBA" id="ARBA00022692"/>
    </source>
</evidence>
<feature type="binding site" evidence="7">
    <location>
        <position position="145"/>
    </location>
    <ligand>
        <name>Mg(2+)</name>
        <dbReference type="ChEBI" id="CHEBI:18420"/>
    </ligand>
</feature>
<dbReference type="InterPro" id="IPR018480">
    <property type="entry name" value="PNAcMuramoyl-5peptid_Trfase_CS"/>
</dbReference>
<feature type="transmembrane region" description="Helical" evidence="8">
    <location>
        <begin position="90"/>
        <end position="112"/>
    </location>
</feature>
<comment type="subcellular location">
    <subcellularLocation>
        <location evidence="1">Cell membrane</location>
        <topology evidence="1">Multi-pass membrane protein</topology>
    </subcellularLocation>
</comment>
<keyword evidence="3" id="KW-0808">Transferase</keyword>
<feature type="transmembrane region" description="Helical" evidence="8">
    <location>
        <begin position="207"/>
        <end position="227"/>
    </location>
</feature>
<dbReference type="RefSeq" id="WP_101518096.1">
    <property type="nucleotide sequence ID" value="NZ_PKUS01000012.1"/>
</dbReference>
<dbReference type="GO" id="GO:0044038">
    <property type="term" value="P:cell wall macromolecule biosynthetic process"/>
    <property type="evidence" value="ECO:0007669"/>
    <property type="project" value="TreeGrafter"/>
</dbReference>
<evidence type="ECO:0000256" key="8">
    <source>
        <dbReference type="SAM" id="Phobius"/>
    </source>
</evidence>
<dbReference type="AlphaFoldDB" id="A0A2N5X263"/>
<proteinExistence type="predicted"/>